<dbReference type="HAMAP" id="MF_01343_B">
    <property type="entry name" value="Ribosomal_uS15_B"/>
    <property type="match status" value="1"/>
</dbReference>
<dbReference type="Proteomes" id="UP001222325">
    <property type="component" value="Unassembled WGS sequence"/>
</dbReference>
<comment type="similarity">
    <text evidence="1 4">Belongs to the universal ribosomal protein uS15 family.</text>
</comment>
<reference evidence="5" key="1">
    <citation type="submission" date="2023-03" db="EMBL/GenBank/DDBJ databases">
        <title>Massive genome expansion in bonnet fungi (Mycena s.s.) driven by repeated elements and novel gene families across ecological guilds.</title>
        <authorList>
            <consortium name="Lawrence Berkeley National Laboratory"/>
            <person name="Harder C.B."/>
            <person name="Miyauchi S."/>
            <person name="Viragh M."/>
            <person name="Kuo A."/>
            <person name="Thoen E."/>
            <person name="Andreopoulos B."/>
            <person name="Lu D."/>
            <person name="Skrede I."/>
            <person name="Drula E."/>
            <person name="Henrissat B."/>
            <person name="Morin E."/>
            <person name="Kohler A."/>
            <person name="Barry K."/>
            <person name="LaButti K."/>
            <person name="Morin E."/>
            <person name="Salamov A."/>
            <person name="Lipzen A."/>
            <person name="Mereny Z."/>
            <person name="Hegedus B."/>
            <person name="Baldrian P."/>
            <person name="Stursova M."/>
            <person name="Weitz H."/>
            <person name="Taylor A."/>
            <person name="Grigoriev I.V."/>
            <person name="Nagy L.G."/>
            <person name="Martin F."/>
            <person name="Kauserud H."/>
        </authorList>
    </citation>
    <scope>NUCLEOTIDE SEQUENCE</scope>
    <source>
        <strain evidence="5">CBHHK173m</strain>
    </source>
</reference>
<dbReference type="SUPFAM" id="SSF47060">
    <property type="entry name" value="S15/NS1 RNA-binding domain"/>
    <property type="match status" value="1"/>
</dbReference>
<evidence type="ECO:0000256" key="1">
    <source>
        <dbReference type="ARBA" id="ARBA00008434"/>
    </source>
</evidence>
<dbReference type="Pfam" id="PF00312">
    <property type="entry name" value="Ribosomal_S15"/>
    <property type="match status" value="1"/>
</dbReference>
<dbReference type="GO" id="GO:0003735">
    <property type="term" value="F:structural constituent of ribosome"/>
    <property type="evidence" value="ECO:0007669"/>
    <property type="project" value="InterPro"/>
</dbReference>
<keyword evidence="6" id="KW-1185">Reference proteome</keyword>
<dbReference type="PROSITE" id="PS00362">
    <property type="entry name" value="RIBOSOMAL_S15"/>
    <property type="match status" value="1"/>
</dbReference>
<evidence type="ECO:0000256" key="4">
    <source>
        <dbReference type="RuleBase" id="RU003919"/>
    </source>
</evidence>
<dbReference type="CDD" id="cd00677">
    <property type="entry name" value="S15_NS1_EPRS_RNA-bind"/>
    <property type="match status" value="1"/>
</dbReference>
<comment type="caution">
    <text evidence="5">The sequence shown here is derived from an EMBL/GenBank/DDBJ whole genome shotgun (WGS) entry which is preliminary data.</text>
</comment>
<gene>
    <name evidence="5" type="ORF">B0H15DRAFT_822695</name>
</gene>
<organism evidence="5 6">
    <name type="scientific">Mycena belliarum</name>
    <dbReference type="NCBI Taxonomy" id="1033014"/>
    <lineage>
        <taxon>Eukaryota</taxon>
        <taxon>Fungi</taxon>
        <taxon>Dikarya</taxon>
        <taxon>Basidiomycota</taxon>
        <taxon>Agaricomycotina</taxon>
        <taxon>Agaricomycetes</taxon>
        <taxon>Agaricomycetidae</taxon>
        <taxon>Agaricales</taxon>
        <taxon>Marasmiineae</taxon>
        <taxon>Mycenaceae</taxon>
        <taxon>Mycena</taxon>
    </lineage>
</organism>
<dbReference type="InterPro" id="IPR009068">
    <property type="entry name" value="uS15_NS1_RNA-bd_sf"/>
</dbReference>
<dbReference type="PANTHER" id="PTHR23321:SF26">
    <property type="entry name" value="SMALL RIBOSOMAL SUBUNIT PROTEIN US15M"/>
    <property type="match status" value="1"/>
</dbReference>
<evidence type="ECO:0000313" key="5">
    <source>
        <dbReference type="EMBL" id="KAJ7097782.1"/>
    </source>
</evidence>
<keyword evidence="3 4" id="KW-0687">Ribonucleoprotein</keyword>
<keyword evidence="2 4" id="KW-0689">Ribosomal protein</keyword>
<dbReference type="InterPro" id="IPR005290">
    <property type="entry name" value="Ribosomal_uS15_bac-type"/>
</dbReference>
<evidence type="ECO:0000313" key="6">
    <source>
        <dbReference type="Proteomes" id="UP001222325"/>
    </source>
</evidence>
<dbReference type="SMART" id="SM01387">
    <property type="entry name" value="Ribosomal_S15"/>
    <property type="match status" value="1"/>
</dbReference>
<accession>A0AAD6UAY6</accession>
<dbReference type="AlphaFoldDB" id="A0AAD6UAY6"/>
<dbReference type="Gene3D" id="1.10.287.10">
    <property type="entry name" value="S15/NS1, RNA-binding"/>
    <property type="match status" value="1"/>
</dbReference>
<protein>
    <recommendedName>
        <fullName evidence="7">Ribosomal protein S15</fullName>
    </recommendedName>
</protein>
<proteinExistence type="inferred from homology"/>
<evidence type="ECO:0000256" key="3">
    <source>
        <dbReference type="ARBA" id="ARBA00023274"/>
    </source>
</evidence>
<sequence>MLRACVSPPCRLVSVASTSSSTFHTSAALSQISEARMRSRAVKKANLEEKQARKALLKATQPSVILGTRPGEENKWKDSYLGRLLVDESIFNEPPDDKRGIRYGVKMPEYKAFGVASAEEAKLFDALPRLSAAFHGQEELERTKAASFAQVIDLRNADAGGIAFENRRRIIAAFSTPKNPSDPGRTEVQVAILTYRVRKLYAHLMRCKHDVQNKLSLRKLVHQRAKLLKYLKRTQRVRYDTLLKQLALEPESVEGELVVN</sequence>
<dbReference type="GO" id="GO:0006412">
    <property type="term" value="P:translation"/>
    <property type="evidence" value="ECO:0007669"/>
    <property type="project" value="InterPro"/>
</dbReference>
<dbReference type="InterPro" id="IPR000589">
    <property type="entry name" value="Ribosomal_uS15"/>
</dbReference>
<dbReference type="EMBL" id="JARJCN010000009">
    <property type="protein sequence ID" value="KAJ7097782.1"/>
    <property type="molecule type" value="Genomic_DNA"/>
</dbReference>
<dbReference type="PANTHER" id="PTHR23321">
    <property type="entry name" value="RIBOSOMAL PROTEIN S15, BACTERIAL AND ORGANELLAR"/>
    <property type="match status" value="1"/>
</dbReference>
<dbReference type="NCBIfam" id="TIGR00952">
    <property type="entry name" value="S15_bact"/>
    <property type="match status" value="1"/>
</dbReference>
<dbReference type="GO" id="GO:0005840">
    <property type="term" value="C:ribosome"/>
    <property type="evidence" value="ECO:0007669"/>
    <property type="project" value="UniProtKB-KW"/>
</dbReference>
<evidence type="ECO:0000256" key="2">
    <source>
        <dbReference type="ARBA" id="ARBA00022980"/>
    </source>
</evidence>
<dbReference type="GO" id="GO:1990904">
    <property type="term" value="C:ribonucleoprotein complex"/>
    <property type="evidence" value="ECO:0007669"/>
    <property type="project" value="UniProtKB-KW"/>
</dbReference>
<dbReference type="GO" id="GO:0005737">
    <property type="term" value="C:cytoplasm"/>
    <property type="evidence" value="ECO:0007669"/>
    <property type="project" value="UniProtKB-ARBA"/>
</dbReference>
<name>A0AAD6UAY6_9AGAR</name>
<evidence type="ECO:0008006" key="7">
    <source>
        <dbReference type="Google" id="ProtNLM"/>
    </source>
</evidence>